<evidence type="ECO:0000313" key="1">
    <source>
        <dbReference type="EMBL" id="MYL83463.1"/>
    </source>
</evidence>
<comment type="caution">
    <text evidence="1">The sequence shown here is derived from an EMBL/GenBank/DDBJ whole genome shotgun (WGS) entry which is preliminary data.</text>
</comment>
<protein>
    <recommendedName>
        <fullName evidence="3">Primase C-terminal 1 domain-containing protein</fullName>
    </recommendedName>
</protein>
<gene>
    <name evidence="1" type="ORF">GTA51_10030</name>
</gene>
<evidence type="ECO:0000313" key="2">
    <source>
        <dbReference type="Proteomes" id="UP000482487"/>
    </source>
</evidence>
<reference evidence="1 2" key="1">
    <citation type="submission" date="2020-01" db="EMBL/GenBank/DDBJ databases">
        <title>Genome sequence of Desulfovibrio aerotolerans DSM 16695(T).</title>
        <authorList>
            <person name="Karnachuk O."/>
            <person name="Avakyan M."/>
            <person name="Mardanov A."/>
            <person name="Kadnikov V."/>
            <person name="Ravin N."/>
        </authorList>
    </citation>
    <scope>NUCLEOTIDE SEQUENCE [LARGE SCALE GENOMIC DNA]</scope>
    <source>
        <strain evidence="1 2">DSM 16695</strain>
    </source>
</reference>
<dbReference type="AlphaFoldDB" id="A0A7C9IV56"/>
<dbReference type="Proteomes" id="UP000482487">
    <property type="component" value="Unassembled WGS sequence"/>
</dbReference>
<dbReference type="OrthoDB" id="5445431at2"/>
<evidence type="ECO:0008006" key="3">
    <source>
        <dbReference type="Google" id="ProtNLM"/>
    </source>
</evidence>
<keyword evidence="2" id="KW-1185">Reference proteome</keyword>
<proteinExistence type="predicted"/>
<dbReference type="EMBL" id="WVUD01000015">
    <property type="protein sequence ID" value="MYL83463.1"/>
    <property type="molecule type" value="Genomic_DNA"/>
</dbReference>
<dbReference type="Pfam" id="PF03090">
    <property type="entry name" value="Replicase"/>
    <property type="match status" value="1"/>
</dbReference>
<organism evidence="1 2">
    <name type="scientific">Solidesulfovibrio aerotolerans</name>
    <dbReference type="NCBI Taxonomy" id="295255"/>
    <lineage>
        <taxon>Bacteria</taxon>
        <taxon>Pseudomonadati</taxon>
        <taxon>Thermodesulfobacteriota</taxon>
        <taxon>Desulfovibrionia</taxon>
        <taxon>Desulfovibrionales</taxon>
        <taxon>Desulfovibrionaceae</taxon>
        <taxon>Solidesulfovibrio</taxon>
    </lineage>
</organism>
<accession>A0A7C9IV56</accession>
<dbReference type="RefSeq" id="WP_160960753.1">
    <property type="nucleotide sequence ID" value="NZ_WVUD01000015.1"/>
</dbReference>
<sequence>MIKSNDPKQRFYDFLPDNPYWGKNKSLSRIGKKQDIITTANYIQLPTQKRGYISLDLDYDMAAFAWENDILPEPTLIIMNKKNRHAQYFYELDNPVLLPLEKGTINISWKAIRYFNAVTAGYQNKLEADKGFTQFGIKNPFSPMWSVFWSNRSYDLKYLAEFVNLPSIKYNDDDEWFFEGRHMQVFHRCRKLVYKIVKDFNDYDLFKNEVQSICLRYTAENIWYGGQNKDFLRNEVLSIARSITKYTWTKRLDKNFKNWSKNIGIMGLKKRELSLDSPEEKKLFIKDHQSLGAKHTHEARRSSTLETIKQTIDYLKLNNKIINIDNIIRFSNLSKSTVYKYKNDIKNIIDNIK</sequence>
<dbReference type="InterPro" id="IPR004322">
    <property type="entry name" value="Plasmid_replicase_bac"/>
</dbReference>
<dbReference type="Gene3D" id="1.10.340.50">
    <property type="match status" value="1"/>
</dbReference>
<name>A0A7C9IV56_9BACT</name>